<sequence length="132" mass="15508">MKKSYKGYIVWMILFCVGMVLMMIVDLKNLKLFSLILGNYMLMMITLLTGMIYKNECIYWYSGVSYQEAIEATSMSRKKYAYKHFIRFFITCLLYLFYSIIAYFLSFSFGMNMTICCLLIMVCALSTTSIKL</sequence>
<dbReference type="EMBL" id="PYLQ01000009">
    <property type="protein sequence ID" value="PST40908.1"/>
    <property type="molecule type" value="Genomic_DNA"/>
</dbReference>
<feature type="transmembrane region" description="Helical" evidence="1">
    <location>
        <begin position="85"/>
        <end position="105"/>
    </location>
</feature>
<reference evidence="2" key="2">
    <citation type="submission" date="2022-06" db="EMBL/GenBank/DDBJ databases">
        <title>Isolation of gut microbiota from human fecal samples.</title>
        <authorList>
            <person name="Pamer E.G."/>
            <person name="Barat B."/>
            <person name="Waligurski E."/>
            <person name="Medina S."/>
            <person name="Paddock L."/>
            <person name="Mostad J."/>
        </authorList>
    </citation>
    <scope>NUCLEOTIDE SEQUENCE</scope>
    <source>
        <strain evidence="2">DFI.6.24</strain>
    </source>
</reference>
<dbReference type="Proteomes" id="UP000240974">
    <property type="component" value="Unassembled WGS sequence"/>
</dbReference>
<keyword evidence="4" id="KW-1185">Reference proteome</keyword>
<evidence type="ECO:0000313" key="2">
    <source>
        <dbReference type="EMBL" id="MCQ5061913.1"/>
    </source>
</evidence>
<proteinExistence type="predicted"/>
<evidence type="ECO:0000313" key="4">
    <source>
        <dbReference type="Proteomes" id="UP000240974"/>
    </source>
</evidence>
<organism evidence="3 4">
    <name type="scientific">Faecalibacillus intestinalis</name>
    <dbReference type="NCBI Taxonomy" id="1982626"/>
    <lineage>
        <taxon>Bacteria</taxon>
        <taxon>Bacillati</taxon>
        <taxon>Bacillota</taxon>
        <taxon>Erysipelotrichia</taxon>
        <taxon>Erysipelotrichales</taxon>
        <taxon>Coprobacillaceae</taxon>
        <taxon>Faecalibacillus</taxon>
    </lineage>
</organism>
<keyword evidence="1" id="KW-1133">Transmembrane helix</keyword>
<protein>
    <submittedName>
        <fullName evidence="3">Uncharacterized protein</fullName>
    </submittedName>
</protein>
<name>A0A2T3G045_9FIRM</name>
<feature type="transmembrane region" description="Helical" evidence="1">
    <location>
        <begin position="31"/>
        <end position="53"/>
    </location>
</feature>
<dbReference type="AlphaFoldDB" id="A0A2T3G045"/>
<gene>
    <name evidence="3" type="ORF">C7U54_07780</name>
    <name evidence="2" type="ORF">NE542_08790</name>
</gene>
<dbReference type="EMBL" id="JANGBO010000007">
    <property type="protein sequence ID" value="MCQ5061913.1"/>
    <property type="molecule type" value="Genomic_DNA"/>
</dbReference>
<evidence type="ECO:0000313" key="3">
    <source>
        <dbReference type="EMBL" id="PST40908.1"/>
    </source>
</evidence>
<keyword evidence="1" id="KW-0472">Membrane</keyword>
<evidence type="ECO:0000256" key="1">
    <source>
        <dbReference type="SAM" id="Phobius"/>
    </source>
</evidence>
<accession>A0A2T3G045</accession>
<dbReference type="Proteomes" id="UP001204814">
    <property type="component" value="Unassembled WGS sequence"/>
</dbReference>
<dbReference type="RefSeq" id="WP_022001075.1">
    <property type="nucleotide sequence ID" value="NZ_DAWBZG010000218.1"/>
</dbReference>
<feature type="transmembrane region" description="Helical" evidence="1">
    <location>
        <begin position="111"/>
        <end position="130"/>
    </location>
</feature>
<reference evidence="3 4" key="1">
    <citation type="journal article" date="2019" name="Int. J. Syst. Evol. Microbiol.">
        <title>Faecalibacillus intestinalis gen. nov., sp. nov. and Faecalibacillus faecis sp. nov., isolated from human faeces.</title>
        <authorList>
            <person name="Seo B."/>
            <person name="Jeon K."/>
            <person name="Baek I."/>
            <person name="Lee Y.M."/>
            <person name="Baek K."/>
            <person name="Ko G."/>
        </authorList>
    </citation>
    <scope>NUCLEOTIDE SEQUENCE [LARGE SCALE GENOMIC DNA]</scope>
    <source>
        <strain evidence="3 4">SNUG30099</strain>
    </source>
</reference>
<keyword evidence="1" id="KW-0812">Transmembrane</keyword>
<comment type="caution">
    <text evidence="3">The sequence shown here is derived from an EMBL/GenBank/DDBJ whole genome shotgun (WGS) entry which is preliminary data.</text>
</comment>
<feature type="transmembrane region" description="Helical" evidence="1">
    <location>
        <begin position="7"/>
        <end position="25"/>
    </location>
</feature>